<keyword evidence="2" id="KW-0812">Transmembrane</keyword>
<feature type="transmembrane region" description="Helical" evidence="2">
    <location>
        <begin position="148"/>
        <end position="168"/>
    </location>
</feature>
<dbReference type="OrthoDB" id="983149at2"/>
<dbReference type="EMBL" id="CP021377">
    <property type="protein sequence ID" value="ART83178.1"/>
    <property type="molecule type" value="Genomic_DNA"/>
</dbReference>
<evidence type="ECO:0000256" key="1">
    <source>
        <dbReference type="SAM" id="MobiDB-lite"/>
    </source>
</evidence>
<accession>A0A1Y0D6K4</accession>
<reference evidence="3 4" key="1">
    <citation type="journal article" date="2014" name="Int. J. Syst. Evol. Microbiol.">
        <title>Oceanisphaera profunda sp. nov., a marine bacterium isolated from deep-sea sediment, and emended description of the genus Oceanisphaera.</title>
        <authorList>
            <person name="Xu Z."/>
            <person name="Zhang X.Y."/>
            <person name="Su H.N."/>
            <person name="Yu Z.C."/>
            <person name="Liu C."/>
            <person name="Li H."/>
            <person name="Chen X.L."/>
            <person name="Song X.Y."/>
            <person name="Xie B.B."/>
            <person name="Qin Q.L."/>
            <person name="Zhou B.C."/>
            <person name="Shi M."/>
            <person name="Huang Y."/>
            <person name="Zhang Y.Z."/>
        </authorList>
    </citation>
    <scope>NUCLEOTIDE SEQUENCE [LARGE SCALE GENOMIC DNA]</scope>
    <source>
        <strain evidence="3 4">SM1222</strain>
    </source>
</reference>
<feature type="transmembrane region" description="Helical" evidence="2">
    <location>
        <begin position="174"/>
        <end position="192"/>
    </location>
</feature>
<name>A0A1Y0D6K4_9GAMM</name>
<dbReference type="AlphaFoldDB" id="A0A1Y0D6K4"/>
<keyword evidence="2" id="KW-0472">Membrane</keyword>
<gene>
    <name evidence="3" type="ORF">CBP31_11615</name>
</gene>
<evidence type="ECO:0000256" key="2">
    <source>
        <dbReference type="SAM" id="Phobius"/>
    </source>
</evidence>
<feature type="region of interest" description="Disordered" evidence="1">
    <location>
        <begin position="197"/>
        <end position="233"/>
    </location>
</feature>
<dbReference type="Proteomes" id="UP000243937">
    <property type="component" value="Chromosome"/>
</dbReference>
<proteinExistence type="predicted"/>
<evidence type="ECO:0000313" key="4">
    <source>
        <dbReference type="Proteomes" id="UP000243937"/>
    </source>
</evidence>
<sequence length="233" mass="26302">MASNRLNDNNTDEQFITGIDTRLNINKADSQNKKLQSLGFLSFLDDVQTELNAAVAVFIEVNGHDVQRLTADKTDINTLFADNEHYPDFVAYFERTKADIEHWVAADNPEPLAHQAIVDQVICLRAFIETRYAASISEPDTPPKQRKVGHYLGAGIVFFPIIFAWLTLRKGYSNWLRIGAFIWLGVFLYFTMPSPREELQPAPSVTEALPANEAPSSSYQQEPEQDSEPQIAR</sequence>
<protein>
    <submittedName>
        <fullName evidence="3">Uncharacterized protein</fullName>
    </submittedName>
</protein>
<organism evidence="3 4">
    <name type="scientific">Oceanisphaera profunda</name>
    <dbReference type="NCBI Taxonomy" id="1416627"/>
    <lineage>
        <taxon>Bacteria</taxon>
        <taxon>Pseudomonadati</taxon>
        <taxon>Pseudomonadota</taxon>
        <taxon>Gammaproteobacteria</taxon>
        <taxon>Aeromonadales</taxon>
        <taxon>Aeromonadaceae</taxon>
        <taxon>Oceanisphaera</taxon>
    </lineage>
</organism>
<dbReference type="KEGG" id="opf:CBP31_11615"/>
<evidence type="ECO:0000313" key="3">
    <source>
        <dbReference type="EMBL" id="ART83178.1"/>
    </source>
</evidence>
<dbReference type="RefSeq" id="WP_087037433.1">
    <property type="nucleotide sequence ID" value="NZ_CP021377.1"/>
</dbReference>
<keyword evidence="4" id="KW-1185">Reference proteome</keyword>
<keyword evidence="2" id="KW-1133">Transmembrane helix</keyword>